<dbReference type="AlphaFoldDB" id="A0AA39MDJ8"/>
<gene>
    <name evidence="1" type="ORF">EV421DRAFT_545025</name>
</gene>
<accession>A0AA39MDJ8</accession>
<keyword evidence="2" id="KW-1185">Reference proteome</keyword>
<evidence type="ECO:0000313" key="1">
    <source>
        <dbReference type="EMBL" id="KAK0429575.1"/>
    </source>
</evidence>
<protein>
    <submittedName>
        <fullName evidence="1">Uncharacterized protein</fullName>
    </submittedName>
</protein>
<organism evidence="1 2">
    <name type="scientific">Armillaria borealis</name>
    <dbReference type="NCBI Taxonomy" id="47425"/>
    <lineage>
        <taxon>Eukaryota</taxon>
        <taxon>Fungi</taxon>
        <taxon>Dikarya</taxon>
        <taxon>Basidiomycota</taxon>
        <taxon>Agaricomycotina</taxon>
        <taxon>Agaricomycetes</taxon>
        <taxon>Agaricomycetidae</taxon>
        <taxon>Agaricales</taxon>
        <taxon>Marasmiineae</taxon>
        <taxon>Physalacriaceae</taxon>
        <taxon>Armillaria</taxon>
    </lineage>
</organism>
<reference evidence="1" key="1">
    <citation type="submission" date="2023-06" db="EMBL/GenBank/DDBJ databases">
        <authorList>
            <consortium name="Lawrence Berkeley National Laboratory"/>
            <person name="Ahrendt S."/>
            <person name="Sahu N."/>
            <person name="Indic B."/>
            <person name="Wong-Bajracharya J."/>
            <person name="Merenyi Z."/>
            <person name="Ke H.-M."/>
            <person name="Monk M."/>
            <person name="Kocsube S."/>
            <person name="Drula E."/>
            <person name="Lipzen A."/>
            <person name="Balint B."/>
            <person name="Henrissat B."/>
            <person name="Andreopoulos B."/>
            <person name="Martin F.M."/>
            <person name="Harder C.B."/>
            <person name="Rigling D."/>
            <person name="Ford K.L."/>
            <person name="Foster G.D."/>
            <person name="Pangilinan J."/>
            <person name="Papanicolaou A."/>
            <person name="Barry K."/>
            <person name="LaButti K."/>
            <person name="Viragh M."/>
            <person name="Koriabine M."/>
            <person name="Yan M."/>
            <person name="Riley R."/>
            <person name="Champramary S."/>
            <person name="Plett K.L."/>
            <person name="Tsai I.J."/>
            <person name="Slot J."/>
            <person name="Sipos G."/>
            <person name="Plett J."/>
            <person name="Nagy L.G."/>
            <person name="Grigoriev I.V."/>
        </authorList>
    </citation>
    <scope>NUCLEOTIDE SEQUENCE</scope>
    <source>
        <strain evidence="1">FPL87.14</strain>
    </source>
</reference>
<name>A0AA39MDJ8_9AGAR</name>
<dbReference type="Proteomes" id="UP001175226">
    <property type="component" value="Unassembled WGS sequence"/>
</dbReference>
<evidence type="ECO:0000313" key="2">
    <source>
        <dbReference type="Proteomes" id="UP001175226"/>
    </source>
</evidence>
<sequence length="94" mass="10688">MWIYAAEATCALLFECLGNPTHSCRRGLLQECNYRSCVERISFASRMISYRPASPGLPLSSNNRDDPRIPYKWASQMLKSAPRIQSKGLDSFTR</sequence>
<comment type="caution">
    <text evidence="1">The sequence shown here is derived from an EMBL/GenBank/DDBJ whole genome shotgun (WGS) entry which is preliminary data.</text>
</comment>
<dbReference type="EMBL" id="JAUEPT010000232">
    <property type="protein sequence ID" value="KAK0429575.1"/>
    <property type="molecule type" value="Genomic_DNA"/>
</dbReference>
<proteinExistence type="predicted"/>